<dbReference type="PIRSF" id="PIRSF005461">
    <property type="entry name" value="23S_rRNA_mtase"/>
    <property type="match status" value="1"/>
</dbReference>
<evidence type="ECO:0000256" key="5">
    <source>
        <dbReference type="ARBA" id="ARBA00037569"/>
    </source>
</evidence>
<dbReference type="PANTHER" id="PTHR10920">
    <property type="entry name" value="RIBOSOMAL RNA METHYLTRANSFERASE"/>
    <property type="match status" value="1"/>
</dbReference>
<feature type="binding site" evidence="11">
    <location>
        <position position="76"/>
    </location>
    <ligand>
        <name>S-adenosyl-L-methionine</name>
        <dbReference type="ChEBI" id="CHEBI:59789"/>
    </ligand>
</feature>
<dbReference type="SUPFAM" id="SSF53335">
    <property type="entry name" value="S-adenosyl-L-methionine-dependent methyltransferases"/>
    <property type="match status" value="1"/>
</dbReference>
<dbReference type="PANTHER" id="PTHR10920:SF18">
    <property type="entry name" value="RRNA METHYLTRANSFERASE 2, MITOCHONDRIAL"/>
    <property type="match status" value="1"/>
</dbReference>
<evidence type="ECO:0000256" key="3">
    <source>
        <dbReference type="ARBA" id="ARBA00022679"/>
    </source>
</evidence>
<feature type="binding site" evidence="11">
    <location>
        <position position="112"/>
    </location>
    <ligand>
        <name>S-adenosyl-L-methionine</name>
        <dbReference type="ChEBI" id="CHEBI:59789"/>
    </ligand>
</feature>
<evidence type="ECO:0000256" key="9">
    <source>
        <dbReference type="ARBA" id="ARBA00042745"/>
    </source>
</evidence>
<gene>
    <name evidence="11 14" type="primary">rlmE</name>
    <name evidence="11" type="synonym">ftsJ</name>
    <name evidence="11" type="synonym">rrmJ</name>
    <name evidence="14" type="ORF">HT99x_01021</name>
</gene>
<protein>
    <recommendedName>
        <fullName evidence="7 11">Ribosomal RNA large subunit methyltransferase E</fullName>
        <ecNumber evidence="6 11">2.1.1.166</ecNumber>
    </recommendedName>
    <alternativeName>
        <fullName evidence="9 11">23S rRNA Um2552 methyltransferase</fullName>
    </alternativeName>
    <alternativeName>
        <fullName evidence="8 11">rRNA (uridine-2'-O-)-methyltransferase</fullName>
    </alternativeName>
</protein>
<dbReference type="AlphaFoldDB" id="A0A0Q9YXV9"/>
<dbReference type="InterPro" id="IPR015507">
    <property type="entry name" value="rRNA-MeTfrase_E"/>
</dbReference>
<sequence>MQNNLKHSNRVNGLCKMARTKHGKSWIDRHLSDPYVKKAQQMGYRSRATFKLLELQENDKLFRPGMKIVDLGAAPGGWSQVLTKMVGAKGKLVALDILEMEPINGVTILQGDFTEQSTLEALEALVEKQTIDWVVSDMSPNISGIIDVDQPRVMELAELAWEFARDHLKPDGGLLFKIFQGEGFDQFIRIIRKHFKQVNIRKPAASRSASRELYVLARGYYNNSM</sequence>
<dbReference type="EMBL" id="LKAJ01000003">
    <property type="protein sequence ID" value="KRG21828.1"/>
    <property type="molecule type" value="Genomic_DNA"/>
</dbReference>
<comment type="function">
    <text evidence="5 11">Specifically methylates the uridine in position 2552 of 23S rRNA at the 2'-O position of the ribose in the fully assembled 50S ribosomal subunit.</text>
</comment>
<dbReference type="STRING" id="295108.HT99x_01021"/>
<evidence type="ECO:0000256" key="1">
    <source>
        <dbReference type="ARBA" id="ARBA00022552"/>
    </source>
</evidence>
<accession>A0A0Q9YXV9</accession>
<evidence type="ECO:0000256" key="8">
    <source>
        <dbReference type="ARBA" id="ARBA00041995"/>
    </source>
</evidence>
<evidence type="ECO:0000256" key="4">
    <source>
        <dbReference type="ARBA" id="ARBA00022691"/>
    </source>
</evidence>
<dbReference type="InterPro" id="IPR029063">
    <property type="entry name" value="SAM-dependent_MTases_sf"/>
</dbReference>
<comment type="similarity">
    <text evidence="11">Belongs to the class I-like SAM-binding methyltransferase superfamily. RNA methyltransferase RlmE family.</text>
</comment>
<feature type="active site" description="Proton acceptor" evidence="11 12">
    <location>
        <position position="177"/>
    </location>
</feature>
<feature type="binding site" evidence="11">
    <location>
        <position position="78"/>
    </location>
    <ligand>
        <name>S-adenosyl-L-methionine</name>
        <dbReference type="ChEBI" id="CHEBI:59789"/>
    </ligand>
</feature>
<keyword evidence="3 11" id="KW-0808">Transferase</keyword>
<evidence type="ECO:0000256" key="2">
    <source>
        <dbReference type="ARBA" id="ARBA00022603"/>
    </source>
</evidence>
<evidence type="ECO:0000259" key="13">
    <source>
        <dbReference type="Pfam" id="PF01728"/>
    </source>
</evidence>
<evidence type="ECO:0000256" key="6">
    <source>
        <dbReference type="ARBA" id="ARBA00038861"/>
    </source>
</evidence>
<evidence type="ECO:0000256" key="12">
    <source>
        <dbReference type="PIRSR" id="PIRSR005461-1"/>
    </source>
</evidence>
<dbReference type="EC" id="2.1.1.166" evidence="6 11"/>
<dbReference type="HAMAP" id="MF_01547">
    <property type="entry name" value="RNA_methyltr_E"/>
    <property type="match status" value="1"/>
</dbReference>
<proteinExistence type="inferred from homology"/>
<keyword evidence="1 11" id="KW-0698">rRNA processing</keyword>
<dbReference type="Pfam" id="PF01728">
    <property type="entry name" value="FtsJ"/>
    <property type="match status" value="1"/>
</dbReference>
<name>A0A0Q9YXV9_9GAMM</name>
<dbReference type="Gene3D" id="3.40.50.150">
    <property type="entry name" value="Vaccinia Virus protein VP39"/>
    <property type="match status" value="1"/>
</dbReference>
<dbReference type="InterPro" id="IPR002877">
    <property type="entry name" value="RNA_MeTrfase_FtsJ_dom"/>
</dbReference>
<feature type="binding site" evidence="11">
    <location>
        <position position="137"/>
    </location>
    <ligand>
        <name>S-adenosyl-L-methionine</name>
        <dbReference type="ChEBI" id="CHEBI:59789"/>
    </ligand>
</feature>
<dbReference type="FunFam" id="3.40.50.150:FF:000005">
    <property type="entry name" value="Ribosomal RNA large subunit methyltransferase E"/>
    <property type="match status" value="1"/>
</dbReference>
<keyword evidence="4 11" id="KW-0949">S-adenosyl-L-methionine</keyword>
<reference evidence="14" key="1">
    <citation type="submission" date="2015-09" db="EMBL/GenBank/DDBJ databases">
        <title>Draft Genome Sequences of Two Novel Amoeba-resistant Intranuclear Bacteria, Candidatus Berkiella cookevillensis and Candidatus Berkiella aquae.</title>
        <authorList>
            <person name="Mehari Y.T."/>
            <person name="Arivett B.A."/>
            <person name="Farone A.L."/>
            <person name="Gunderson J.H."/>
            <person name="Farone M.B."/>
        </authorList>
    </citation>
    <scope>NUCLEOTIDE SEQUENCE [LARGE SCALE GENOMIC DNA]</scope>
    <source>
        <strain evidence="14">HT99</strain>
    </source>
</reference>
<dbReference type="PATRIC" id="fig|1590043.3.peg.1029"/>
<comment type="catalytic activity">
    <reaction evidence="10 11">
        <text>uridine(2552) in 23S rRNA + S-adenosyl-L-methionine = 2'-O-methyluridine(2552) in 23S rRNA + S-adenosyl-L-homocysteine + H(+)</text>
        <dbReference type="Rhea" id="RHEA:42720"/>
        <dbReference type="Rhea" id="RHEA-COMP:10202"/>
        <dbReference type="Rhea" id="RHEA-COMP:10203"/>
        <dbReference type="ChEBI" id="CHEBI:15378"/>
        <dbReference type="ChEBI" id="CHEBI:57856"/>
        <dbReference type="ChEBI" id="CHEBI:59789"/>
        <dbReference type="ChEBI" id="CHEBI:65315"/>
        <dbReference type="ChEBI" id="CHEBI:74478"/>
        <dbReference type="EC" id="2.1.1.166"/>
    </reaction>
</comment>
<feature type="binding site" evidence="11">
    <location>
        <position position="96"/>
    </location>
    <ligand>
        <name>S-adenosyl-L-methionine</name>
        <dbReference type="ChEBI" id="CHEBI:59789"/>
    </ligand>
</feature>
<dbReference type="GO" id="GO:0008650">
    <property type="term" value="F:rRNA (uridine-2'-O-)-methyltransferase activity"/>
    <property type="evidence" value="ECO:0007669"/>
    <property type="project" value="UniProtKB-UniRule"/>
</dbReference>
<keyword evidence="11" id="KW-0963">Cytoplasm</keyword>
<comment type="subcellular location">
    <subcellularLocation>
        <location evidence="11">Cytoplasm</location>
    </subcellularLocation>
</comment>
<evidence type="ECO:0000313" key="14">
    <source>
        <dbReference type="EMBL" id="KRG21828.1"/>
    </source>
</evidence>
<evidence type="ECO:0000256" key="11">
    <source>
        <dbReference type="HAMAP-Rule" id="MF_01547"/>
    </source>
</evidence>
<dbReference type="GO" id="GO:0005737">
    <property type="term" value="C:cytoplasm"/>
    <property type="evidence" value="ECO:0007669"/>
    <property type="project" value="UniProtKB-SubCell"/>
</dbReference>
<keyword evidence="2 11" id="KW-0489">Methyltransferase</keyword>
<feature type="domain" description="Ribosomal RNA methyltransferase FtsJ" evidence="13">
    <location>
        <begin position="44"/>
        <end position="220"/>
    </location>
</feature>
<evidence type="ECO:0000256" key="10">
    <source>
        <dbReference type="ARBA" id="ARBA00048970"/>
    </source>
</evidence>
<dbReference type="InterPro" id="IPR050082">
    <property type="entry name" value="RNA_methyltr_RlmE"/>
</dbReference>
<comment type="caution">
    <text evidence="14">The sequence shown here is derived from an EMBL/GenBank/DDBJ whole genome shotgun (WGS) entry which is preliminary data.</text>
</comment>
<organism evidence="14">
    <name type="scientific">Candidatus Berkiella aquae</name>
    <dbReference type="NCBI Taxonomy" id="295108"/>
    <lineage>
        <taxon>Bacteria</taxon>
        <taxon>Pseudomonadati</taxon>
        <taxon>Pseudomonadota</taxon>
        <taxon>Gammaproteobacteria</taxon>
        <taxon>Candidatus Berkiellales</taxon>
        <taxon>Candidatus Berkiellaceae</taxon>
        <taxon>Candidatus Berkiella</taxon>
    </lineage>
</organism>
<evidence type="ECO:0000256" key="7">
    <source>
        <dbReference type="ARBA" id="ARBA00041129"/>
    </source>
</evidence>